<evidence type="ECO:0000313" key="4">
    <source>
        <dbReference type="Proteomes" id="UP000292445"/>
    </source>
</evidence>
<dbReference type="RefSeq" id="WP_130356159.1">
    <property type="nucleotide sequence ID" value="NZ_SGXC01000001.1"/>
</dbReference>
<protein>
    <submittedName>
        <fullName evidence="3">2-hydroxymuconate semialdehyde hydrolase</fullName>
    </submittedName>
</protein>
<dbReference type="GO" id="GO:0016020">
    <property type="term" value="C:membrane"/>
    <property type="evidence" value="ECO:0007669"/>
    <property type="project" value="TreeGrafter"/>
</dbReference>
<reference evidence="3 4" key="1">
    <citation type="submission" date="2019-02" db="EMBL/GenBank/DDBJ databases">
        <title>Genomic Encyclopedia of Type Strains, Phase IV (KMG-IV): sequencing the most valuable type-strain genomes for metagenomic binning, comparative biology and taxonomic classification.</title>
        <authorList>
            <person name="Goeker M."/>
        </authorList>
    </citation>
    <scope>NUCLEOTIDE SEQUENCE [LARGE SCALE GENOMIC DNA]</scope>
    <source>
        <strain evidence="3 4">K24</strain>
    </source>
</reference>
<dbReference type="OrthoDB" id="9799989at2"/>
<dbReference type="InterPro" id="IPR000639">
    <property type="entry name" value="Epox_hydrolase-like"/>
</dbReference>
<dbReference type="PRINTS" id="PR00412">
    <property type="entry name" value="EPOXHYDRLASE"/>
</dbReference>
<dbReference type="SUPFAM" id="SSF53474">
    <property type="entry name" value="alpha/beta-Hydrolases"/>
    <property type="match status" value="1"/>
</dbReference>
<keyword evidence="1 3" id="KW-0378">Hydrolase</keyword>
<sequence length="281" mass="30891">METPSSPNARPPEVGSSLPTCGFRTNYHDAGKGPGVLLIHGSGPGVTAWANWRLTIPVLARQARVVAPDMVGFGYTESPPGVQYHWSTWVDQLIALLDALELERVSVVGNSFGGALALKLAARHPGRVDRLVLMGPVGLRFPITDGLEKVWGYRPSPAAMRELLDIFVHDPSFIDDELVAMRYRASIRDDVQARFGSMFPPPRQRILDDMATDEAVLRAIPHETLIVHGRGDKVIPVEASRRLAQTMPRARLAEIDRCGHWVQIEQPAAFTALVGEFLAPR</sequence>
<name>A0A4Q7NIJ9_9BURK</name>
<dbReference type="Gene3D" id="3.40.50.1820">
    <property type="entry name" value="alpha/beta hydrolase"/>
    <property type="match status" value="1"/>
</dbReference>
<feature type="domain" description="AB hydrolase-1" evidence="2">
    <location>
        <begin position="36"/>
        <end position="267"/>
    </location>
</feature>
<dbReference type="GO" id="GO:0016787">
    <property type="term" value="F:hydrolase activity"/>
    <property type="evidence" value="ECO:0007669"/>
    <property type="project" value="UniProtKB-KW"/>
</dbReference>
<dbReference type="AlphaFoldDB" id="A0A4Q7NIJ9"/>
<dbReference type="InterPro" id="IPR050266">
    <property type="entry name" value="AB_hydrolase_sf"/>
</dbReference>
<evidence type="ECO:0000256" key="1">
    <source>
        <dbReference type="ARBA" id="ARBA00022801"/>
    </source>
</evidence>
<dbReference type="PANTHER" id="PTHR43798:SF31">
    <property type="entry name" value="AB HYDROLASE SUPERFAMILY PROTEIN YCLE"/>
    <property type="match status" value="1"/>
</dbReference>
<dbReference type="Proteomes" id="UP000292445">
    <property type="component" value="Unassembled WGS sequence"/>
</dbReference>
<dbReference type="InterPro" id="IPR029058">
    <property type="entry name" value="AB_hydrolase_fold"/>
</dbReference>
<dbReference type="EMBL" id="SGXC01000001">
    <property type="protein sequence ID" value="RZS84835.1"/>
    <property type="molecule type" value="Genomic_DNA"/>
</dbReference>
<evidence type="ECO:0000313" key="3">
    <source>
        <dbReference type="EMBL" id="RZS84835.1"/>
    </source>
</evidence>
<proteinExistence type="predicted"/>
<accession>A0A4Q7NIJ9</accession>
<dbReference type="PANTHER" id="PTHR43798">
    <property type="entry name" value="MONOACYLGLYCEROL LIPASE"/>
    <property type="match status" value="1"/>
</dbReference>
<dbReference type="Pfam" id="PF00561">
    <property type="entry name" value="Abhydrolase_1"/>
    <property type="match status" value="1"/>
</dbReference>
<dbReference type="InterPro" id="IPR000073">
    <property type="entry name" value="AB_hydrolase_1"/>
</dbReference>
<dbReference type="PRINTS" id="PR00111">
    <property type="entry name" value="ABHYDROLASE"/>
</dbReference>
<comment type="caution">
    <text evidence="3">The sequence shown here is derived from an EMBL/GenBank/DDBJ whole genome shotgun (WGS) entry which is preliminary data.</text>
</comment>
<gene>
    <name evidence="3" type="ORF">EV675_0856</name>
</gene>
<organism evidence="3 4">
    <name type="scientific">Pigmentiphaga kullae</name>
    <dbReference type="NCBI Taxonomy" id="151784"/>
    <lineage>
        <taxon>Bacteria</taxon>
        <taxon>Pseudomonadati</taxon>
        <taxon>Pseudomonadota</taxon>
        <taxon>Betaproteobacteria</taxon>
        <taxon>Burkholderiales</taxon>
        <taxon>Alcaligenaceae</taxon>
        <taxon>Pigmentiphaga</taxon>
    </lineage>
</organism>
<evidence type="ECO:0000259" key="2">
    <source>
        <dbReference type="Pfam" id="PF00561"/>
    </source>
</evidence>
<keyword evidence="4" id="KW-1185">Reference proteome</keyword>